<organism evidence="2">
    <name type="scientific">Bacillus subtilis subsp. natto</name>
    <dbReference type="NCBI Taxonomy" id="86029"/>
    <lineage>
        <taxon>Bacteria</taxon>
        <taxon>Bacillati</taxon>
        <taxon>Bacillota</taxon>
        <taxon>Bacilli</taxon>
        <taxon>Bacillales</taxon>
        <taxon>Bacillaceae</taxon>
        <taxon>Bacillus</taxon>
    </lineage>
</organism>
<reference evidence="2" key="1">
    <citation type="journal article" date="2006" name="Biosci. Biotechnol. Biochem.">
        <title>Conjugational transfer kinetics of pLS20 between Bacillus subtilis in liquid medium.</title>
        <authorList>
            <person name="Itaya M."/>
            <person name="Sakaya N."/>
            <person name="Matsunaga S."/>
            <person name="Fujita K."/>
            <person name="Kaneko S."/>
        </authorList>
    </citation>
    <scope>NUCLEOTIDE SEQUENCE</scope>
    <source>
        <strain evidence="2">IFO 3335</strain>
        <plasmid evidence="2">pLS20</plasmid>
    </source>
</reference>
<evidence type="ECO:0000256" key="1">
    <source>
        <dbReference type="SAM" id="Phobius"/>
    </source>
</evidence>
<keyword evidence="1" id="KW-1133">Transmembrane helix</keyword>
<feature type="transmembrane region" description="Helical" evidence="1">
    <location>
        <begin position="9"/>
        <end position="26"/>
    </location>
</feature>
<dbReference type="AlphaFoldDB" id="E9RJ05"/>
<dbReference type="RefSeq" id="WP_013603204.1">
    <property type="nucleotide sequence ID" value="NC_015148.1"/>
</dbReference>
<dbReference type="EMBL" id="AB615352">
    <property type="protein sequence ID" value="BAJ76921.1"/>
    <property type="molecule type" value="Genomic_DNA"/>
</dbReference>
<sequence>MLDQNADRMYWVIGAVLVVGALIGLAEKEFPGLLSSVFSGFTSKLKF</sequence>
<dbReference type="EMBL" id="AB615352">
    <property type="protein sequence ID" value="BAJ76920.1"/>
    <property type="molecule type" value="Genomic_DNA"/>
</dbReference>
<geneLocation type="plasmid" evidence="2">
    <name>pLS20</name>
</geneLocation>
<accession>E9RJ05</accession>
<keyword evidence="1" id="KW-0472">Membrane</keyword>
<reference evidence="2" key="2">
    <citation type="submission" date="2011-02" db="EMBL/GenBank/DDBJ databases">
        <title>Host Range of a conjugational plasmid pLS20 originated from Bacillus subtilis (natto).</title>
        <authorList>
            <person name="Itaya M."/>
        </authorList>
    </citation>
    <scope>NUCLEOTIDE SEQUENCE</scope>
    <source>
        <strain evidence="2">IFO 3335</strain>
        <plasmid evidence="2">pLS20</plasmid>
    </source>
</reference>
<evidence type="ECO:0000313" key="2">
    <source>
        <dbReference type="EMBL" id="BAJ76920.1"/>
    </source>
</evidence>
<proteinExistence type="predicted"/>
<keyword evidence="2" id="KW-0614">Plasmid</keyword>
<keyword evidence="1" id="KW-0812">Transmembrane</keyword>
<protein>
    <submittedName>
        <fullName evidence="2">Uncharacterized protein</fullName>
    </submittedName>
</protein>
<name>E9RJ05_BACNA</name>